<dbReference type="AlphaFoldDB" id="A0A510HL59"/>
<feature type="transmembrane region" description="Helical" evidence="1">
    <location>
        <begin position="13"/>
        <end position="36"/>
    </location>
</feature>
<feature type="transmembrane region" description="Helical" evidence="1">
    <location>
        <begin position="57"/>
        <end position="76"/>
    </location>
</feature>
<gene>
    <name evidence="2" type="ORF">RxyAA322_11770</name>
</gene>
<dbReference type="Proteomes" id="UP000318065">
    <property type="component" value="Chromosome"/>
</dbReference>
<keyword evidence="1" id="KW-0812">Transmembrane</keyword>
<feature type="transmembrane region" description="Helical" evidence="1">
    <location>
        <begin position="88"/>
        <end position="108"/>
    </location>
</feature>
<reference evidence="2" key="1">
    <citation type="journal article" date="2019" name="Microbiol. Resour. Announc.">
        <title>Complete Genome Sequence of Rubrobacter xylanophilus Strain AA3-22, Isolated from Arima Onsen in Japan.</title>
        <authorList>
            <person name="Tomariguchi N."/>
            <person name="Miyazaki K."/>
        </authorList>
    </citation>
    <scope>NUCLEOTIDE SEQUENCE [LARGE SCALE GENOMIC DNA]</scope>
    <source>
        <strain evidence="2">AA3-22</strain>
    </source>
</reference>
<name>A0A510HL59_9ACTN</name>
<evidence type="ECO:0000256" key="1">
    <source>
        <dbReference type="SAM" id="Phobius"/>
    </source>
</evidence>
<evidence type="ECO:0000313" key="3">
    <source>
        <dbReference type="Proteomes" id="UP000318065"/>
    </source>
</evidence>
<protein>
    <submittedName>
        <fullName evidence="2">Uncharacterized protein</fullName>
    </submittedName>
</protein>
<keyword evidence="1" id="KW-0472">Membrane</keyword>
<dbReference type="EMBL" id="AP019791">
    <property type="protein sequence ID" value="BBL79323.1"/>
    <property type="molecule type" value="Genomic_DNA"/>
</dbReference>
<keyword evidence="1" id="KW-1133">Transmembrane helix</keyword>
<accession>A0A510HL59</accession>
<proteinExistence type="predicted"/>
<organism evidence="2 3">
    <name type="scientific">Rubrobacter xylanophilus</name>
    <dbReference type="NCBI Taxonomy" id="49319"/>
    <lineage>
        <taxon>Bacteria</taxon>
        <taxon>Bacillati</taxon>
        <taxon>Actinomycetota</taxon>
        <taxon>Rubrobacteria</taxon>
        <taxon>Rubrobacterales</taxon>
        <taxon>Rubrobacteraceae</taxon>
        <taxon>Rubrobacter</taxon>
    </lineage>
</organism>
<sequence length="381" mass="42234">MPLSDDPTAVSEFLSALAQFAAVPVTLAFAVIVLVIQLQAGSLTTRAGALVVNSSNFLFTVAVLITAPTFSILLLGLLDFGGREVGSLARQVAFAAVVPVVLTFYYLARFTNDWFRQVSPAAFTGYIVTEVLTGMQQNNLDATRLAIRALGESLNNLAMTNDYTSVRLCANHIGKVLELYIKEIKHRMPDGFFKYVMPDERYVPTWVEDELCDSMRDATDALMGRAGPALVINYLAERLQPFGRQAVEHGDLGAVEVLGRTYIEMGATERTFGVVTNFNIAPLYEAANLILAYAGQADKAESLKLLGASYFFLFTYVNYHTRGRKFTSSDHERFAKELKAAGVDFAEIARVSREKYAGYWNIRFADPDREQREALRKIRGL</sequence>
<evidence type="ECO:0000313" key="2">
    <source>
        <dbReference type="EMBL" id="BBL79323.1"/>
    </source>
</evidence>
<keyword evidence="3" id="KW-1185">Reference proteome</keyword>